<accession>A0A8X6RS93</accession>
<dbReference type="EMBL" id="BMAU01021213">
    <property type="protein sequence ID" value="GFX99620.1"/>
    <property type="molecule type" value="Genomic_DNA"/>
</dbReference>
<keyword evidence="2" id="KW-1185">Reference proteome</keyword>
<proteinExistence type="predicted"/>
<evidence type="ECO:0000313" key="1">
    <source>
        <dbReference type="EMBL" id="GFX99620.1"/>
    </source>
</evidence>
<sequence>MREANDVVLDRSPYLWSSQRKSQGDPISGPLLCEKVLELNEKLGCWAYFKGQNEDDSLKWRAVASKEAGQAHAEVARWLQVTRNASLGYRINSKKVVLSPGRSVKAGKAPQPARNLAAVPGRRISKQTLYSRLADCPLRLAPSLECPFDCIQQKRQNIVEPKTPVVDIIRMGHVLFSDESRFTRISDSCTVLIWRKKMELAFIPSTQQK</sequence>
<dbReference type="AlphaFoldDB" id="A0A8X6RS93"/>
<protein>
    <submittedName>
        <fullName evidence="1">Uncharacterized protein</fullName>
    </submittedName>
</protein>
<organism evidence="1 2">
    <name type="scientific">Trichonephila clavipes</name>
    <name type="common">Golden silk orbweaver</name>
    <name type="synonym">Nephila clavipes</name>
    <dbReference type="NCBI Taxonomy" id="2585209"/>
    <lineage>
        <taxon>Eukaryota</taxon>
        <taxon>Metazoa</taxon>
        <taxon>Ecdysozoa</taxon>
        <taxon>Arthropoda</taxon>
        <taxon>Chelicerata</taxon>
        <taxon>Arachnida</taxon>
        <taxon>Araneae</taxon>
        <taxon>Araneomorphae</taxon>
        <taxon>Entelegynae</taxon>
        <taxon>Araneoidea</taxon>
        <taxon>Nephilidae</taxon>
        <taxon>Trichonephila</taxon>
    </lineage>
</organism>
<gene>
    <name evidence="1" type="ORF">TNCV_5026731</name>
</gene>
<dbReference type="Proteomes" id="UP000887159">
    <property type="component" value="Unassembled WGS sequence"/>
</dbReference>
<reference evidence="1" key="1">
    <citation type="submission" date="2020-08" db="EMBL/GenBank/DDBJ databases">
        <title>Multicomponent nature underlies the extraordinary mechanical properties of spider dragline silk.</title>
        <authorList>
            <person name="Kono N."/>
            <person name="Nakamura H."/>
            <person name="Mori M."/>
            <person name="Yoshida Y."/>
            <person name="Ohtoshi R."/>
            <person name="Malay A.D."/>
            <person name="Moran D.A.P."/>
            <person name="Tomita M."/>
            <person name="Numata K."/>
            <person name="Arakawa K."/>
        </authorList>
    </citation>
    <scope>NUCLEOTIDE SEQUENCE</scope>
</reference>
<comment type="caution">
    <text evidence="1">The sequence shown here is derived from an EMBL/GenBank/DDBJ whole genome shotgun (WGS) entry which is preliminary data.</text>
</comment>
<evidence type="ECO:0000313" key="2">
    <source>
        <dbReference type="Proteomes" id="UP000887159"/>
    </source>
</evidence>
<name>A0A8X6RS93_TRICX</name>